<dbReference type="Proteomes" id="UP000182237">
    <property type="component" value="Chromosome I"/>
</dbReference>
<accession>A0A1H1LH26</accession>
<evidence type="ECO:0000256" key="1">
    <source>
        <dbReference type="SAM" id="MobiDB-lite"/>
    </source>
</evidence>
<protein>
    <recommendedName>
        <fullName evidence="4">Transposase</fullName>
    </recommendedName>
</protein>
<dbReference type="STRING" id="1203190.GCA_000312345_00579"/>
<dbReference type="EMBL" id="LT629765">
    <property type="protein sequence ID" value="SDR73189.1"/>
    <property type="molecule type" value="Genomic_DNA"/>
</dbReference>
<gene>
    <name evidence="2" type="ORF">SAMN04488539_0191</name>
</gene>
<feature type="compositionally biased region" description="Basic residues" evidence="1">
    <location>
        <begin position="10"/>
        <end position="20"/>
    </location>
</feature>
<evidence type="ECO:0000313" key="2">
    <source>
        <dbReference type="EMBL" id="SDR73189.1"/>
    </source>
</evidence>
<reference evidence="2 3" key="1">
    <citation type="submission" date="2016-10" db="EMBL/GenBank/DDBJ databases">
        <authorList>
            <person name="de Groot N.N."/>
        </authorList>
    </citation>
    <scope>NUCLEOTIDE SEQUENCE [LARGE SCALE GENOMIC DNA]</scope>
    <source>
        <strain evidence="2 3">DSM 45434</strain>
    </source>
</reference>
<dbReference type="AlphaFoldDB" id="A0A1H1LH26"/>
<dbReference type="RefSeq" id="WP_155860778.1">
    <property type="nucleotide sequence ID" value="NZ_LT629765.1"/>
</dbReference>
<proteinExistence type="predicted"/>
<evidence type="ECO:0000313" key="3">
    <source>
        <dbReference type="Proteomes" id="UP000182237"/>
    </source>
</evidence>
<sequence length="81" mass="9211">MALDSIHGIRGIRRRKKKPSTRSAASDNWPFDVVKRDFCVDAPNRLQVADITYIPARVGWVYASFVLDAYTPGPDPWPSHR</sequence>
<organism evidence="2 3">
    <name type="scientific">Corynebacterium timonense</name>
    <dbReference type="NCBI Taxonomy" id="441500"/>
    <lineage>
        <taxon>Bacteria</taxon>
        <taxon>Bacillati</taxon>
        <taxon>Actinomycetota</taxon>
        <taxon>Actinomycetes</taxon>
        <taxon>Mycobacteriales</taxon>
        <taxon>Corynebacteriaceae</taxon>
        <taxon>Corynebacterium</taxon>
    </lineage>
</organism>
<dbReference type="OrthoDB" id="4469055at2"/>
<name>A0A1H1LH26_9CORY</name>
<feature type="region of interest" description="Disordered" evidence="1">
    <location>
        <begin position="1"/>
        <end position="27"/>
    </location>
</feature>
<evidence type="ECO:0008006" key="4">
    <source>
        <dbReference type="Google" id="ProtNLM"/>
    </source>
</evidence>
<keyword evidence="3" id="KW-1185">Reference proteome</keyword>